<gene>
    <name evidence="3" type="ORF">J2S57_006463</name>
</gene>
<keyword evidence="1" id="KW-0378">Hydrolase</keyword>
<dbReference type="InterPro" id="IPR029058">
    <property type="entry name" value="AB_hydrolase_fold"/>
</dbReference>
<dbReference type="InterPro" id="IPR050300">
    <property type="entry name" value="GDXG_lipolytic_enzyme"/>
</dbReference>
<proteinExistence type="predicted"/>
<name>A0ABT9PE89_9ACTN</name>
<evidence type="ECO:0000313" key="4">
    <source>
        <dbReference type="Proteomes" id="UP001235712"/>
    </source>
</evidence>
<dbReference type="InterPro" id="IPR049492">
    <property type="entry name" value="BD-FAE-like_dom"/>
</dbReference>
<keyword evidence="4" id="KW-1185">Reference proteome</keyword>
<evidence type="ECO:0000256" key="1">
    <source>
        <dbReference type="ARBA" id="ARBA00022801"/>
    </source>
</evidence>
<sequence length="301" mass="32242">MSTPSALPRPARHGDLRRWRAVEYASVPGYRPLLLDLLRPDTAGAVPLVVFLHGGGWHGGSRSVFVPTLHDWDPDPFERIAAAGFAVASVDYRLSGEAPFPAQLEDVSAALTWLREHAGELGLDPGRVAVWGESAGGHLAALLGLTAEGVGAVVDWYGPSDLRAFADDSLASGISLADASAPDAREAQLLGATAREAPGRAALASPVDRVHAQAPPFLLIHGTRDRYVPHRQSERLEAALREQGAHVVLKLVEGADHMWLGSPETAHEVFRLSLDFLRERIGLVRPGSRQSSRQSSRQGGD</sequence>
<accession>A0ABT9PE89</accession>
<comment type="caution">
    <text evidence="3">The sequence shown here is derived from an EMBL/GenBank/DDBJ whole genome shotgun (WGS) entry which is preliminary data.</text>
</comment>
<dbReference type="SUPFAM" id="SSF53474">
    <property type="entry name" value="alpha/beta-Hydrolases"/>
    <property type="match status" value="1"/>
</dbReference>
<dbReference type="Pfam" id="PF20434">
    <property type="entry name" value="BD-FAE"/>
    <property type="match status" value="1"/>
</dbReference>
<dbReference type="Gene3D" id="3.40.50.1820">
    <property type="entry name" value="alpha/beta hydrolase"/>
    <property type="match status" value="1"/>
</dbReference>
<dbReference type="EMBL" id="JAUSQZ010000001">
    <property type="protein sequence ID" value="MDP9830714.1"/>
    <property type="molecule type" value="Genomic_DNA"/>
</dbReference>
<dbReference type="RefSeq" id="WP_307249785.1">
    <property type="nucleotide sequence ID" value="NZ_JAUSQZ010000001.1"/>
</dbReference>
<organism evidence="3 4">
    <name type="scientific">Kineosporia succinea</name>
    <dbReference type="NCBI Taxonomy" id="84632"/>
    <lineage>
        <taxon>Bacteria</taxon>
        <taxon>Bacillati</taxon>
        <taxon>Actinomycetota</taxon>
        <taxon>Actinomycetes</taxon>
        <taxon>Kineosporiales</taxon>
        <taxon>Kineosporiaceae</taxon>
        <taxon>Kineosporia</taxon>
    </lineage>
</organism>
<evidence type="ECO:0000313" key="3">
    <source>
        <dbReference type="EMBL" id="MDP9830714.1"/>
    </source>
</evidence>
<dbReference type="PANTHER" id="PTHR48081:SF13">
    <property type="entry name" value="ALPHA_BETA HYDROLASE"/>
    <property type="match status" value="1"/>
</dbReference>
<reference evidence="3 4" key="1">
    <citation type="submission" date="2023-07" db="EMBL/GenBank/DDBJ databases">
        <title>Sequencing the genomes of 1000 actinobacteria strains.</title>
        <authorList>
            <person name="Klenk H.-P."/>
        </authorList>
    </citation>
    <scope>NUCLEOTIDE SEQUENCE [LARGE SCALE GENOMIC DNA]</scope>
    <source>
        <strain evidence="3 4">DSM 44388</strain>
    </source>
</reference>
<dbReference type="PANTHER" id="PTHR48081">
    <property type="entry name" value="AB HYDROLASE SUPERFAMILY PROTEIN C4A8.06C"/>
    <property type="match status" value="1"/>
</dbReference>
<dbReference type="Proteomes" id="UP001235712">
    <property type="component" value="Unassembled WGS sequence"/>
</dbReference>
<evidence type="ECO:0000259" key="2">
    <source>
        <dbReference type="Pfam" id="PF20434"/>
    </source>
</evidence>
<protein>
    <submittedName>
        <fullName evidence="3">Acetyl esterase/lipase</fullName>
    </submittedName>
</protein>
<feature type="domain" description="BD-FAE-like" evidence="2">
    <location>
        <begin position="35"/>
        <end position="240"/>
    </location>
</feature>